<dbReference type="PANTHER" id="PTHR30522:SF0">
    <property type="entry name" value="NUCLEOSIDE TRIPHOSPHATE PYROPHOSPHOHYDROLASE"/>
    <property type="match status" value="1"/>
</dbReference>
<evidence type="ECO:0000313" key="5">
    <source>
        <dbReference type="Proteomes" id="UP000279336"/>
    </source>
</evidence>
<dbReference type="GO" id="GO:0006950">
    <property type="term" value="P:response to stress"/>
    <property type="evidence" value="ECO:0007669"/>
    <property type="project" value="UniProtKB-ARBA"/>
</dbReference>
<dbReference type="GO" id="GO:0047429">
    <property type="term" value="F:nucleoside triphosphate diphosphatase activity"/>
    <property type="evidence" value="ECO:0007669"/>
    <property type="project" value="TreeGrafter"/>
</dbReference>
<organism evidence="3 4">
    <name type="scientific">Propionibacterium australiense</name>
    <dbReference type="NCBI Taxonomy" id="119981"/>
    <lineage>
        <taxon>Bacteria</taxon>
        <taxon>Bacillati</taxon>
        <taxon>Actinomycetota</taxon>
        <taxon>Actinomycetes</taxon>
        <taxon>Propionibacteriales</taxon>
        <taxon>Propionibacteriaceae</taxon>
        <taxon>Propionibacterium</taxon>
    </lineage>
</organism>
<protein>
    <submittedName>
        <fullName evidence="3">NTP pyrophosphohydrolase MazG, putative catalytic core</fullName>
    </submittedName>
    <submittedName>
        <fullName evidence="2">Nucleoside triphosphate pyrophosphohydrolase</fullName>
    </submittedName>
</protein>
<evidence type="ECO:0000259" key="1">
    <source>
        <dbReference type="Pfam" id="PF03819"/>
    </source>
</evidence>
<dbReference type="InterPro" id="IPR004518">
    <property type="entry name" value="MazG-like_dom"/>
</dbReference>
<dbReference type="OrthoDB" id="9808939at2"/>
<sequence length="213" mass="23373">MGAESAEPRGAQFGRLVRVMDRLRADCPWDAAQTHRSLVKHLIEESAELVDAIETGSDEDLCEELGDVLMQVVFHARLAEEDGLFTIDDVAAAIADKLVRRHPHVFAGEDTPDDLDTLWEVRKRAAKRRDSCLDGIAESLPTLARAAKTAQRLDNGGPDQVPFADEPITAEEAGTQVLLLVQRAQASGVDIDQAVRDATRAWEDTIKNAEKPQ</sequence>
<reference evidence="2 5" key="3">
    <citation type="submission" date="2018-10" db="EMBL/GenBank/DDBJ databases">
        <title>Propionibacterium australiense Genome Sequencing and Assembly.</title>
        <authorList>
            <person name="Bernier A.-M."/>
            <person name="Bernard K."/>
        </authorList>
    </citation>
    <scope>NUCLEOTIDE SEQUENCE [LARGE SCALE GENOMIC DNA]</scope>
    <source>
        <strain evidence="2 5">NML98A078</strain>
    </source>
</reference>
<dbReference type="Gene3D" id="1.10.287.1080">
    <property type="entry name" value="MazG-like"/>
    <property type="match status" value="1"/>
</dbReference>
<dbReference type="RefSeq" id="WP_119162500.1">
    <property type="nucleotide sequence ID" value="NZ_LR134442.1"/>
</dbReference>
<dbReference type="GO" id="GO:0046047">
    <property type="term" value="P:TTP catabolic process"/>
    <property type="evidence" value="ECO:0007669"/>
    <property type="project" value="TreeGrafter"/>
</dbReference>
<dbReference type="Pfam" id="PF03819">
    <property type="entry name" value="MazG"/>
    <property type="match status" value="1"/>
</dbReference>
<dbReference type="GO" id="GO:0046061">
    <property type="term" value="P:dATP catabolic process"/>
    <property type="evidence" value="ECO:0007669"/>
    <property type="project" value="TreeGrafter"/>
</dbReference>
<name>A0A383S8Y2_9ACTN</name>
<dbReference type="Proteomes" id="UP000279336">
    <property type="component" value="Unassembled WGS sequence"/>
</dbReference>
<dbReference type="GO" id="GO:0006203">
    <property type="term" value="P:dGTP catabolic process"/>
    <property type="evidence" value="ECO:0007669"/>
    <property type="project" value="TreeGrafter"/>
</dbReference>
<dbReference type="FunFam" id="1.10.287.1080:FF:000001">
    <property type="entry name" value="Nucleoside triphosphate pyrophosphohydrolase"/>
    <property type="match status" value="1"/>
</dbReference>
<dbReference type="Proteomes" id="UP000263928">
    <property type="component" value="Unassembled WGS sequence"/>
</dbReference>
<reference evidence="3" key="1">
    <citation type="submission" date="2018-08" db="EMBL/GenBank/DDBJ databases">
        <authorList>
            <person name="Ferrada E.E."/>
            <person name="Latorre B.A."/>
        </authorList>
    </citation>
    <scope>NUCLEOTIDE SEQUENCE [LARGE SCALE GENOMIC DNA]</scope>
    <source>
        <strain evidence="3">Propionibacterium_australiense1</strain>
    </source>
</reference>
<proteinExistence type="predicted"/>
<dbReference type="InterPro" id="IPR011551">
    <property type="entry name" value="NTP_PyrPHydrolase_MazG"/>
</dbReference>
<reference evidence="4" key="2">
    <citation type="submission" date="2018-08" db="EMBL/GenBank/DDBJ databases">
        <authorList>
            <person name="Hornung B."/>
        </authorList>
    </citation>
    <scope>NUCLEOTIDE SEQUENCE [LARGE SCALE GENOMIC DNA]</scope>
</reference>
<dbReference type="PANTHER" id="PTHR30522">
    <property type="entry name" value="NUCLEOSIDE TRIPHOSPHATE PYROPHOSPHOHYDROLASE"/>
    <property type="match status" value="1"/>
</dbReference>
<evidence type="ECO:0000313" key="3">
    <source>
        <dbReference type="EMBL" id="SYZ34181.1"/>
    </source>
</evidence>
<accession>A0A383S8Y2</accession>
<feature type="domain" description="NTP pyrophosphohydrolase MazG-like" evidence="1">
    <location>
        <begin position="33"/>
        <end position="106"/>
    </location>
</feature>
<dbReference type="GO" id="GO:0046052">
    <property type="term" value="P:UTP catabolic process"/>
    <property type="evidence" value="ECO:0007669"/>
    <property type="project" value="TreeGrafter"/>
</dbReference>
<dbReference type="InterPro" id="IPR048015">
    <property type="entry name" value="NTP-PPase_MazG-like_N"/>
</dbReference>
<dbReference type="SUPFAM" id="SSF101386">
    <property type="entry name" value="all-alpha NTP pyrophosphatases"/>
    <property type="match status" value="1"/>
</dbReference>
<keyword evidence="4" id="KW-1185">Reference proteome</keyword>
<dbReference type="AlphaFoldDB" id="A0A383S8Y2"/>
<evidence type="ECO:0000313" key="2">
    <source>
        <dbReference type="EMBL" id="RLP09887.1"/>
    </source>
</evidence>
<dbReference type="GO" id="GO:0046076">
    <property type="term" value="P:dTTP catabolic process"/>
    <property type="evidence" value="ECO:0007669"/>
    <property type="project" value="TreeGrafter"/>
</dbReference>
<dbReference type="EMBL" id="UNQJ01000020">
    <property type="protein sequence ID" value="SYZ34181.1"/>
    <property type="molecule type" value="Genomic_DNA"/>
</dbReference>
<dbReference type="GO" id="GO:0046081">
    <property type="term" value="P:dUTP catabolic process"/>
    <property type="evidence" value="ECO:0007669"/>
    <property type="project" value="TreeGrafter"/>
</dbReference>
<keyword evidence="3" id="KW-0378">Hydrolase</keyword>
<gene>
    <name evidence="2" type="ORF">D7U36_06825</name>
    <name evidence="3" type="ORF">PROPAUS_2184</name>
</gene>
<dbReference type="EMBL" id="RCIW01000009">
    <property type="protein sequence ID" value="RLP09887.1"/>
    <property type="molecule type" value="Genomic_DNA"/>
</dbReference>
<evidence type="ECO:0000313" key="4">
    <source>
        <dbReference type="Proteomes" id="UP000263928"/>
    </source>
</evidence>
<dbReference type="CDD" id="cd11528">
    <property type="entry name" value="NTP-PPase_MazG_Nterm"/>
    <property type="match status" value="1"/>
</dbReference>